<dbReference type="InterPro" id="IPR005334">
    <property type="entry name" value="Tctex-1-like"/>
</dbReference>
<dbReference type="CDD" id="cd21459">
    <property type="entry name" value="DLC-like_TCTEX1D2"/>
    <property type="match status" value="1"/>
</dbReference>
<dbReference type="GO" id="GO:0005737">
    <property type="term" value="C:cytoplasm"/>
    <property type="evidence" value="ECO:0007669"/>
    <property type="project" value="TreeGrafter"/>
</dbReference>
<evidence type="ECO:0000313" key="2">
    <source>
        <dbReference type="Proteomes" id="UP001165085"/>
    </source>
</evidence>
<protein>
    <submittedName>
        <fullName evidence="1">Uncharacterized protein</fullName>
    </submittedName>
</protein>
<proteinExistence type="predicted"/>
<dbReference type="GO" id="GO:0005868">
    <property type="term" value="C:cytoplasmic dynein complex"/>
    <property type="evidence" value="ECO:0007669"/>
    <property type="project" value="TreeGrafter"/>
</dbReference>
<dbReference type="Gene3D" id="3.30.1140.40">
    <property type="entry name" value="Tctex-1"/>
    <property type="match status" value="1"/>
</dbReference>
<dbReference type="Pfam" id="PF03645">
    <property type="entry name" value="Tctex-1"/>
    <property type="match status" value="1"/>
</dbReference>
<keyword evidence="2" id="KW-1185">Reference proteome</keyword>
<dbReference type="PANTHER" id="PTHR21255:SF7">
    <property type="entry name" value="DYNEIN LIGHT CHAIN TCTEX-TYPE PROTEIN 2B"/>
    <property type="match status" value="1"/>
</dbReference>
<dbReference type="GO" id="GO:0007018">
    <property type="term" value="P:microtubule-based movement"/>
    <property type="evidence" value="ECO:0007669"/>
    <property type="project" value="TreeGrafter"/>
</dbReference>
<evidence type="ECO:0000313" key="1">
    <source>
        <dbReference type="EMBL" id="GMI01439.1"/>
    </source>
</evidence>
<comment type="caution">
    <text evidence="1">The sequence shown here is derived from an EMBL/GenBank/DDBJ whole genome shotgun (WGS) entry which is preliminary data.</text>
</comment>
<sequence>MSTKAVIEPPSYHQKASKRRMEEIIKEVQQENLGDNWKYTSDDATNFTKKISDDVKNRLRDLGLSRYKFLVQVTLGQKVGEGMHMGMRCLWDQDTDAFATVIHGSDDYFCSVTAYSVYQY</sequence>
<dbReference type="AlphaFoldDB" id="A0A9W7CB35"/>
<dbReference type="EMBL" id="BRXY01000580">
    <property type="protein sequence ID" value="GMI01439.1"/>
    <property type="molecule type" value="Genomic_DNA"/>
</dbReference>
<dbReference type="Proteomes" id="UP001165085">
    <property type="component" value="Unassembled WGS sequence"/>
</dbReference>
<dbReference type="GO" id="GO:0045505">
    <property type="term" value="F:dynein intermediate chain binding"/>
    <property type="evidence" value="ECO:0007669"/>
    <property type="project" value="TreeGrafter"/>
</dbReference>
<organism evidence="1 2">
    <name type="scientific">Triparma strigata</name>
    <dbReference type="NCBI Taxonomy" id="1606541"/>
    <lineage>
        <taxon>Eukaryota</taxon>
        <taxon>Sar</taxon>
        <taxon>Stramenopiles</taxon>
        <taxon>Ochrophyta</taxon>
        <taxon>Bolidophyceae</taxon>
        <taxon>Parmales</taxon>
        <taxon>Triparmaceae</taxon>
        <taxon>Triparma</taxon>
    </lineage>
</organism>
<dbReference type="PANTHER" id="PTHR21255">
    <property type="entry name" value="T-COMPLEX-ASSOCIATED-TESTIS-EXPRESSED 1/ DYNEIN LIGHT CHAIN"/>
    <property type="match status" value="1"/>
</dbReference>
<gene>
    <name evidence="1" type="ORF">TrST_g11547</name>
</gene>
<reference evidence="2" key="1">
    <citation type="journal article" date="2023" name="Commun. Biol.">
        <title>Genome analysis of Parmales, the sister group of diatoms, reveals the evolutionary specialization of diatoms from phago-mixotrophs to photoautotrophs.</title>
        <authorList>
            <person name="Ban H."/>
            <person name="Sato S."/>
            <person name="Yoshikawa S."/>
            <person name="Yamada K."/>
            <person name="Nakamura Y."/>
            <person name="Ichinomiya M."/>
            <person name="Sato N."/>
            <person name="Blanc-Mathieu R."/>
            <person name="Endo H."/>
            <person name="Kuwata A."/>
            <person name="Ogata H."/>
        </authorList>
    </citation>
    <scope>NUCLEOTIDE SEQUENCE [LARGE SCALE GENOMIC DNA]</scope>
    <source>
        <strain evidence="2">NIES 3701</strain>
    </source>
</reference>
<dbReference type="InterPro" id="IPR038586">
    <property type="entry name" value="Tctex-1-like_sf"/>
</dbReference>
<accession>A0A9W7CB35</accession>
<dbReference type="OrthoDB" id="10260741at2759"/>
<name>A0A9W7CB35_9STRA</name>